<dbReference type="AlphaFoldDB" id="A0A7R9JB27"/>
<protein>
    <submittedName>
        <fullName evidence="2">(California timema) hypothetical protein</fullName>
    </submittedName>
</protein>
<organism evidence="2">
    <name type="scientific">Timema californicum</name>
    <name type="common">California timema</name>
    <name type="synonym">Walking stick</name>
    <dbReference type="NCBI Taxonomy" id="61474"/>
    <lineage>
        <taxon>Eukaryota</taxon>
        <taxon>Metazoa</taxon>
        <taxon>Ecdysozoa</taxon>
        <taxon>Arthropoda</taxon>
        <taxon>Hexapoda</taxon>
        <taxon>Insecta</taxon>
        <taxon>Pterygota</taxon>
        <taxon>Neoptera</taxon>
        <taxon>Polyneoptera</taxon>
        <taxon>Phasmatodea</taxon>
        <taxon>Timematodea</taxon>
        <taxon>Timematoidea</taxon>
        <taxon>Timematidae</taxon>
        <taxon>Timema</taxon>
    </lineage>
</organism>
<feature type="domain" description="Mon2 C-terminal" evidence="1">
    <location>
        <begin position="5"/>
        <end position="79"/>
    </location>
</feature>
<accession>A0A7R9JB27</accession>
<name>A0A7R9JB27_TIMCA</name>
<dbReference type="EMBL" id="OE183836">
    <property type="protein sequence ID" value="CAD7576066.1"/>
    <property type="molecule type" value="Genomic_DNA"/>
</dbReference>
<evidence type="ECO:0000259" key="1">
    <source>
        <dbReference type="Pfam" id="PF16206"/>
    </source>
</evidence>
<gene>
    <name evidence="2" type="ORF">TCMB3V08_LOCUS8642</name>
</gene>
<sequence>MKDGETEQKLREEFAKTCFETLLQFSLLHGLDTGEVSGFEEALAGRLAVTALLHRFQEVLHQFVEDERRSGKCPLPRSFVEAPDLEWSERSSVFYRWWGKLQALCYSVLGATNIVCLQGSFWKSFTVFIKISTGLFVRLWVVFRDVRSAIPLAFLDLFLQRSVVHLGENPQRLCTRCDVPQVMALLLDDAILDLNRSSWEQLISLYPYLVECTTTTSSQVSRSLREALLQYCDLLKSPTSYLNGNDGRLVEYETSVLDHAAAEAGTQCSANGQMVDQ</sequence>
<dbReference type="Pfam" id="PF16206">
    <property type="entry name" value="Mon2_C"/>
    <property type="match status" value="2"/>
</dbReference>
<proteinExistence type="predicted"/>
<evidence type="ECO:0000313" key="2">
    <source>
        <dbReference type="EMBL" id="CAD7576066.1"/>
    </source>
</evidence>
<dbReference type="InterPro" id="IPR032817">
    <property type="entry name" value="Mon2_C"/>
</dbReference>
<feature type="domain" description="Mon2 C-terminal" evidence="1">
    <location>
        <begin position="193"/>
        <end position="238"/>
    </location>
</feature>
<reference evidence="2" key="1">
    <citation type="submission" date="2020-11" db="EMBL/GenBank/DDBJ databases">
        <authorList>
            <person name="Tran Van P."/>
        </authorList>
    </citation>
    <scope>NUCLEOTIDE SEQUENCE</scope>
</reference>